<dbReference type="Proteomes" id="UP001329825">
    <property type="component" value="Chromosome 3"/>
</dbReference>
<evidence type="ECO:0000313" key="4">
    <source>
        <dbReference type="Proteomes" id="UP001329825"/>
    </source>
</evidence>
<dbReference type="RefSeq" id="XP_062790554.1">
    <property type="nucleotide sequence ID" value="XM_062934503.1"/>
</dbReference>
<protein>
    <submittedName>
        <fullName evidence="3">Uncharacterized protein</fullName>
    </submittedName>
</protein>
<dbReference type="PANTHER" id="PTHR14534:SF3">
    <property type="entry name" value="GID COMPLEX SUBUNIT 4 HOMOLOG"/>
    <property type="match status" value="1"/>
</dbReference>
<dbReference type="InterPro" id="IPR018618">
    <property type="entry name" value="GID4/10-like"/>
</dbReference>
<feature type="region of interest" description="Disordered" evidence="2">
    <location>
        <begin position="385"/>
        <end position="443"/>
    </location>
</feature>
<dbReference type="PANTHER" id="PTHR14534">
    <property type="entry name" value="VACUOLAR IMPORT AND DEGRADATION PROTEIN 24"/>
    <property type="match status" value="1"/>
</dbReference>
<feature type="region of interest" description="Disordered" evidence="2">
    <location>
        <begin position="96"/>
        <end position="169"/>
    </location>
</feature>
<evidence type="ECO:0000256" key="1">
    <source>
        <dbReference type="ARBA" id="ARBA00061469"/>
    </source>
</evidence>
<dbReference type="Pfam" id="PF09783">
    <property type="entry name" value="Vac_ImportDeg"/>
    <property type="match status" value="1"/>
</dbReference>
<reference evidence="3 4" key="1">
    <citation type="submission" date="2024-01" db="EMBL/GenBank/DDBJ databases">
        <title>Comparative genomics of Cryptococcus and Kwoniella reveals pathogenesis evolution and contrasting modes of karyotype evolution via chromosome fusion or intercentromeric recombination.</title>
        <authorList>
            <person name="Coelho M.A."/>
            <person name="David-Palma M."/>
            <person name="Shea T."/>
            <person name="Bowers K."/>
            <person name="McGinley-Smith S."/>
            <person name="Mohammad A.W."/>
            <person name="Gnirke A."/>
            <person name="Yurkov A.M."/>
            <person name="Nowrousian M."/>
            <person name="Sun S."/>
            <person name="Cuomo C.A."/>
            <person name="Heitman J."/>
        </authorList>
    </citation>
    <scope>NUCLEOTIDE SEQUENCE [LARGE SCALE GENOMIC DNA]</scope>
    <source>
        <strain evidence="3">CBS 11374</strain>
    </source>
</reference>
<organism evidence="3 4">
    <name type="scientific">Kwoniella shivajii</name>
    <dbReference type="NCBI Taxonomy" id="564305"/>
    <lineage>
        <taxon>Eukaryota</taxon>
        <taxon>Fungi</taxon>
        <taxon>Dikarya</taxon>
        <taxon>Basidiomycota</taxon>
        <taxon>Agaricomycotina</taxon>
        <taxon>Tremellomycetes</taxon>
        <taxon>Tremellales</taxon>
        <taxon>Cryptococcaceae</taxon>
        <taxon>Kwoniella</taxon>
    </lineage>
</organism>
<proteinExistence type="inferred from homology"/>
<gene>
    <name evidence="3" type="ORF">IL334_002763</name>
</gene>
<dbReference type="EMBL" id="CP141883">
    <property type="protein sequence ID" value="WRT65814.1"/>
    <property type="molecule type" value="Genomic_DNA"/>
</dbReference>
<evidence type="ECO:0000256" key="2">
    <source>
        <dbReference type="SAM" id="MobiDB-lite"/>
    </source>
</evidence>
<keyword evidence="4" id="KW-1185">Reference proteome</keyword>
<feature type="compositionally biased region" description="Basic and acidic residues" evidence="2">
    <location>
        <begin position="426"/>
        <end position="442"/>
    </location>
</feature>
<feature type="compositionally biased region" description="Polar residues" evidence="2">
    <location>
        <begin position="413"/>
        <end position="425"/>
    </location>
</feature>
<feature type="compositionally biased region" description="Basic and acidic residues" evidence="2">
    <location>
        <begin position="98"/>
        <end position="107"/>
    </location>
</feature>
<evidence type="ECO:0000313" key="3">
    <source>
        <dbReference type="EMBL" id="WRT65814.1"/>
    </source>
</evidence>
<sequence>MPTESTPSVLLPSSIYPQGAIKCSICGLGNLSGGSSTNGTNEGIVVLSDPIERICGRCINTPNARRRISVIESELEIESDDESGIGGLGVGLGLRGLDMGEDRDDRQQQQSIITREDTPSSITTNSISNSSSSSSSSENSSSSTPKDGFSRSLPTHHPRPWRTSNSIKIPKSVSTSIDQAIDEQCTPERVISPIAQDNVENERPPNPLLDIAKARVHSVGRGALYPGSIFKGTQTSGRSAYEVEIQLIDVNFIESSVSGYLSISHLTDSHPHLTTFFDGEIIGPQYGFITGPRFGATEHDDMRHWGRFEQFRRPTTRSDMVRPELYFRDPLPDRSKGEIRAKERDFVFLRIKERFLVPDHKLRDISGASFAGFYYALVDLSPPSAPLEPSTPTSPATPKLPFGPPSPVIIRRGSSQADVRGNSTRPDGKRRESSSKLRDPPIRGEATIRGYYFHSLNQEPFQELFLSHIPQRSSSTFEFR</sequence>
<dbReference type="GeneID" id="87954894"/>
<name>A0ABZ1CVM8_9TREE</name>
<feature type="compositionally biased region" description="Low complexity" evidence="2">
    <location>
        <begin position="120"/>
        <end position="144"/>
    </location>
</feature>
<comment type="similarity">
    <text evidence="1">Belongs to the GID4/VID24 family.</text>
</comment>
<accession>A0ABZ1CVM8</accession>